<dbReference type="EMBL" id="JAUIZM010000009">
    <property type="protein sequence ID" value="KAK1367343.1"/>
    <property type="molecule type" value="Genomic_DNA"/>
</dbReference>
<comment type="caution">
    <text evidence="2">The sequence shown here is derived from an EMBL/GenBank/DDBJ whole genome shotgun (WGS) entry which is preliminary data.</text>
</comment>
<feature type="compositionally biased region" description="Acidic residues" evidence="1">
    <location>
        <begin position="7"/>
        <end position="20"/>
    </location>
</feature>
<proteinExistence type="predicted"/>
<evidence type="ECO:0000256" key="1">
    <source>
        <dbReference type="SAM" id="MobiDB-lite"/>
    </source>
</evidence>
<accession>A0AAD8HII9</accession>
<feature type="region of interest" description="Disordered" evidence="1">
    <location>
        <begin position="1"/>
        <end position="20"/>
    </location>
</feature>
<dbReference type="Proteomes" id="UP001237642">
    <property type="component" value="Unassembled WGS sequence"/>
</dbReference>
<organism evidence="2 3">
    <name type="scientific">Heracleum sosnowskyi</name>
    <dbReference type="NCBI Taxonomy" id="360622"/>
    <lineage>
        <taxon>Eukaryota</taxon>
        <taxon>Viridiplantae</taxon>
        <taxon>Streptophyta</taxon>
        <taxon>Embryophyta</taxon>
        <taxon>Tracheophyta</taxon>
        <taxon>Spermatophyta</taxon>
        <taxon>Magnoliopsida</taxon>
        <taxon>eudicotyledons</taxon>
        <taxon>Gunneridae</taxon>
        <taxon>Pentapetalae</taxon>
        <taxon>asterids</taxon>
        <taxon>campanulids</taxon>
        <taxon>Apiales</taxon>
        <taxon>Apiaceae</taxon>
        <taxon>Apioideae</taxon>
        <taxon>apioid superclade</taxon>
        <taxon>Tordylieae</taxon>
        <taxon>Tordyliinae</taxon>
        <taxon>Heracleum</taxon>
    </lineage>
</organism>
<evidence type="ECO:0000313" key="3">
    <source>
        <dbReference type="Proteomes" id="UP001237642"/>
    </source>
</evidence>
<protein>
    <submittedName>
        <fullName evidence="2">Uncharacterized protein</fullName>
    </submittedName>
</protein>
<evidence type="ECO:0000313" key="2">
    <source>
        <dbReference type="EMBL" id="KAK1367343.1"/>
    </source>
</evidence>
<sequence length="313" mass="36105">MPAIDEQQQEDEEIMPAIDDEEEEIMPAIDEQQEEEEIMPAIDEQQVVNASLAELGRIDRKREKRKKEKMDLRKVIPYKIGDRVDLRDLLCNQNRDYLINNKGYKINVADLKDKAERVKDMKLEMLWRPKTVFMGKLLSKEVSVGFSEIVGKRIMVFCDSNFNQFYGKFKMKLLQRYMETKGTGDEFEVIHIGVRDGEDVPWLRPPTYFGPSSAVEALSRIFHYGYGILAFDCDGKVVRATSKPRFLTENFPFYAGSIEEEKLIERTSRLLAKGTLQRSRGGEYEADFVVGSSGIFTTIAKALEHKKDGHRKL</sequence>
<dbReference type="AlphaFoldDB" id="A0AAD8HII9"/>
<keyword evidence="3" id="KW-1185">Reference proteome</keyword>
<name>A0AAD8HII9_9APIA</name>
<reference evidence="2" key="1">
    <citation type="submission" date="2023-02" db="EMBL/GenBank/DDBJ databases">
        <title>Genome of toxic invasive species Heracleum sosnowskyi carries increased number of genes despite the absence of recent whole-genome duplications.</title>
        <authorList>
            <person name="Schelkunov M."/>
            <person name="Shtratnikova V."/>
            <person name="Makarenko M."/>
            <person name="Klepikova A."/>
            <person name="Omelchenko D."/>
            <person name="Novikova G."/>
            <person name="Obukhova E."/>
            <person name="Bogdanov V."/>
            <person name="Penin A."/>
            <person name="Logacheva M."/>
        </authorList>
    </citation>
    <scope>NUCLEOTIDE SEQUENCE</scope>
    <source>
        <strain evidence="2">Hsosn_3</strain>
        <tissue evidence="2">Leaf</tissue>
    </source>
</reference>
<gene>
    <name evidence="2" type="ORF">POM88_042904</name>
</gene>
<reference evidence="2" key="2">
    <citation type="submission" date="2023-05" db="EMBL/GenBank/DDBJ databases">
        <authorList>
            <person name="Schelkunov M.I."/>
        </authorList>
    </citation>
    <scope>NUCLEOTIDE SEQUENCE</scope>
    <source>
        <strain evidence="2">Hsosn_3</strain>
        <tissue evidence="2">Leaf</tissue>
    </source>
</reference>